<comment type="caution">
    <text evidence="1">The sequence shown here is derived from an EMBL/GenBank/DDBJ whole genome shotgun (WGS) entry which is preliminary data.</text>
</comment>
<gene>
    <name evidence="1" type="ORF">O4213_26825</name>
</gene>
<keyword evidence="2" id="KW-1185">Reference proteome</keyword>
<sequence>MNAGRTQSDDWYLVCHDHDASARVVAKNGELQGWRKLGSVYRGATFKAAEKVVEQVFSTGTLGVEGGVYCAPVTGPDGIPHAVLVSTTADPGEIPEVGVWEWRFPLTADAPPVLHVTPAALDQFGVGIESRDRTVYGPADFFTRAMNLSEILPHLGFLYDSDEGEQRAARTMMKGDDGQDRDLHFVEQVGSGPAGERVVRGLCWPAAYDPRALATRTLDIELATALAVAGDQFVAVGDIRFPYAPYVVKWVTSHPPGLGHGSSTGQTPGIHPDDLGRLLEYVMELGNVGPGDPAPTLAGIRARRAGGGWISGSGKGFRLSEQFYPTIWVALITPDHPEL</sequence>
<accession>A0ABT4N3W3</accession>
<dbReference type="EMBL" id="JAPWIE010000011">
    <property type="protein sequence ID" value="MCZ4553630.1"/>
    <property type="molecule type" value="Genomic_DNA"/>
</dbReference>
<dbReference type="Proteomes" id="UP001067235">
    <property type="component" value="Unassembled WGS sequence"/>
</dbReference>
<proteinExistence type="predicted"/>
<evidence type="ECO:0008006" key="3">
    <source>
        <dbReference type="Google" id="ProtNLM"/>
    </source>
</evidence>
<name>A0ABT4N3W3_GORRU</name>
<protein>
    <recommendedName>
        <fullName evidence="3">Rv3651-like N-terminal domain-containing protein</fullName>
    </recommendedName>
</protein>
<reference evidence="1" key="1">
    <citation type="submission" date="2022-12" db="EMBL/GenBank/DDBJ databases">
        <authorList>
            <person name="Krivoruchko A.V."/>
            <person name="Elkin A."/>
        </authorList>
    </citation>
    <scope>NUCLEOTIDE SEQUENCE</scope>
    <source>
        <strain evidence="1">IEGM 1388</strain>
    </source>
</reference>
<dbReference type="RefSeq" id="WP_301574297.1">
    <property type="nucleotide sequence ID" value="NZ_JAPWIE010000011.1"/>
</dbReference>
<evidence type="ECO:0000313" key="1">
    <source>
        <dbReference type="EMBL" id="MCZ4553630.1"/>
    </source>
</evidence>
<evidence type="ECO:0000313" key="2">
    <source>
        <dbReference type="Proteomes" id="UP001067235"/>
    </source>
</evidence>
<organism evidence="1 2">
    <name type="scientific">Gordonia rubripertincta</name>
    <name type="common">Rhodococcus corallinus</name>
    <dbReference type="NCBI Taxonomy" id="36822"/>
    <lineage>
        <taxon>Bacteria</taxon>
        <taxon>Bacillati</taxon>
        <taxon>Actinomycetota</taxon>
        <taxon>Actinomycetes</taxon>
        <taxon>Mycobacteriales</taxon>
        <taxon>Gordoniaceae</taxon>
        <taxon>Gordonia</taxon>
    </lineage>
</organism>